<evidence type="ECO:0000313" key="1">
    <source>
        <dbReference type="EMBL" id="KAH7864682.1"/>
    </source>
</evidence>
<dbReference type="EMBL" id="CM037162">
    <property type="protein sequence ID" value="KAH7864682.1"/>
    <property type="molecule type" value="Genomic_DNA"/>
</dbReference>
<reference evidence="1 2" key="1">
    <citation type="journal article" date="2021" name="Hortic Res">
        <title>High-quality reference genome and annotation aids understanding of berry development for evergreen blueberry (Vaccinium darrowii).</title>
        <authorList>
            <person name="Yu J."/>
            <person name="Hulse-Kemp A.M."/>
            <person name="Babiker E."/>
            <person name="Staton M."/>
        </authorList>
    </citation>
    <scope>NUCLEOTIDE SEQUENCE [LARGE SCALE GENOMIC DNA]</scope>
    <source>
        <strain evidence="2">cv. NJ 8807/NJ 8810</strain>
        <tissue evidence="1">Young leaf</tissue>
    </source>
</reference>
<comment type="caution">
    <text evidence="1">The sequence shown here is derived from an EMBL/GenBank/DDBJ whole genome shotgun (WGS) entry which is preliminary data.</text>
</comment>
<name>A0ACB7ZGK6_9ERIC</name>
<protein>
    <submittedName>
        <fullName evidence="1">Uncharacterized protein</fullName>
    </submittedName>
</protein>
<keyword evidence="2" id="KW-1185">Reference proteome</keyword>
<sequence>MSSSPFLLTILAAAALAMVVGSTAQPQPKSARAFFVFGDSLVDNGNNNYLVTTARADTPPYGIDYPSHLPTGRFSNGLNLPDIISEQLGMEHTLPILSPELKGRKLLVGANFASAGIGILNDTGIQFANIIRIPHQLELFQIYQDRVKAVIGAERAQRLVNGGLVLIVLGGNDFVNNYFVVPITARRLQYPNVPQFCQFLVSEYKKILLRLHQLGARTVMVTGVGPLGCCPAVLAERSPGNGQCAEEPERAAEIFNNGLADMIQGLNQQLGSNVFISVKAYMELHKEFLSNPEAYGFVSTKVACCGQGPYNGLGICNPTSNLCPNRSSYFFWDPYHPTERANRYIVQQMLNGPEKYMYPMNLNTIMAMDSTN</sequence>
<accession>A0ACB7ZGK6</accession>
<dbReference type="Proteomes" id="UP000828048">
    <property type="component" value="Chromosome 12"/>
</dbReference>
<evidence type="ECO:0000313" key="2">
    <source>
        <dbReference type="Proteomes" id="UP000828048"/>
    </source>
</evidence>
<organism evidence="1 2">
    <name type="scientific">Vaccinium darrowii</name>
    <dbReference type="NCBI Taxonomy" id="229202"/>
    <lineage>
        <taxon>Eukaryota</taxon>
        <taxon>Viridiplantae</taxon>
        <taxon>Streptophyta</taxon>
        <taxon>Embryophyta</taxon>
        <taxon>Tracheophyta</taxon>
        <taxon>Spermatophyta</taxon>
        <taxon>Magnoliopsida</taxon>
        <taxon>eudicotyledons</taxon>
        <taxon>Gunneridae</taxon>
        <taxon>Pentapetalae</taxon>
        <taxon>asterids</taxon>
        <taxon>Ericales</taxon>
        <taxon>Ericaceae</taxon>
        <taxon>Vaccinioideae</taxon>
        <taxon>Vaccinieae</taxon>
        <taxon>Vaccinium</taxon>
    </lineage>
</organism>
<gene>
    <name evidence="1" type="ORF">Vadar_032558</name>
</gene>
<proteinExistence type="predicted"/>